<dbReference type="InterPro" id="IPR005081">
    <property type="entry name" value="SpoIIGA"/>
</dbReference>
<gene>
    <name evidence="4" type="primary">spoIIGA</name>
    <name evidence="4" type="ORF">U732_3038</name>
</gene>
<dbReference type="STRING" id="29341.RSJ17_08885"/>
<feature type="transmembrane region" description="Helical" evidence="3">
    <location>
        <begin position="62"/>
        <end position="77"/>
    </location>
</feature>
<comment type="caution">
    <text evidence="4">The sequence shown here is derived from an EMBL/GenBank/DDBJ whole genome shotgun (WGS) entry which is preliminary data.</text>
</comment>
<comment type="function">
    <text evidence="1">Probable aspartic protease that is responsible for the proteolytic cleavage of the RNA polymerase sigma E factor (SigE/spoIIGB) to yield the active peptide in the mother cell during sporulation. Responds to a signal from the forespore that is triggered by the extracellular signal protein SpoIIR.</text>
</comment>
<dbReference type="Pfam" id="PF03419">
    <property type="entry name" value="Peptidase_U4"/>
    <property type="match status" value="1"/>
</dbReference>
<evidence type="ECO:0000256" key="2">
    <source>
        <dbReference type="PIRSR" id="PIRSR018571-1"/>
    </source>
</evidence>
<reference evidence="4 5" key="1">
    <citation type="journal article" date="2015" name="Infect. Genet. Evol.">
        <title>Genomic sequences of six botulinum neurotoxin-producing strains representing three clostridial species illustrate the mobility and diversity of botulinum neurotoxin genes.</title>
        <authorList>
            <person name="Smith T.J."/>
            <person name="Hill K.K."/>
            <person name="Xie G."/>
            <person name="Foley B.T."/>
            <person name="Williamson C.H."/>
            <person name="Foster J.T."/>
            <person name="Johnson S.L."/>
            <person name="Chertkov O."/>
            <person name="Teshima H."/>
            <person name="Gibbons H.S."/>
            <person name="Johnsky L.A."/>
            <person name="Karavis M.A."/>
            <person name="Smith L.A."/>
        </authorList>
    </citation>
    <scope>NUCLEOTIDE SEQUENCE [LARGE SCALE GENOMIC DNA]</scope>
    <source>
        <strain evidence="4 5">CDC 2741</strain>
    </source>
</reference>
<dbReference type="GO" id="GO:0030436">
    <property type="term" value="P:asexual sporulation"/>
    <property type="evidence" value="ECO:0007669"/>
    <property type="project" value="InterPro"/>
</dbReference>
<dbReference type="EC" id="3.4.23.-" evidence="1"/>
<comment type="similarity">
    <text evidence="1">Belongs to the peptidase U4 family.</text>
</comment>
<feature type="transmembrane region" description="Helical" evidence="3">
    <location>
        <begin position="127"/>
        <end position="145"/>
    </location>
</feature>
<keyword evidence="1" id="KW-0064">Aspartyl protease</keyword>
<evidence type="ECO:0000256" key="1">
    <source>
        <dbReference type="PIRNR" id="PIRNR018571"/>
    </source>
</evidence>
<name>A0A0C1RAW2_9CLOT</name>
<keyword evidence="1" id="KW-0378">Hydrolase</keyword>
<evidence type="ECO:0000313" key="4">
    <source>
        <dbReference type="EMBL" id="KIE47551.1"/>
    </source>
</evidence>
<dbReference type="GO" id="GO:0006508">
    <property type="term" value="P:proteolysis"/>
    <property type="evidence" value="ECO:0007669"/>
    <property type="project" value="UniProtKB-KW"/>
</dbReference>
<dbReference type="Proteomes" id="UP000031366">
    <property type="component" value="Unassembled WGS sequence"/>
</dbReference>
<dbReference type="GO" id="GO:0005886">
    <property type="term" value="C:plasma membrane"/>
    <property type="evidence" value="ECO:0007669"/>
    <property type="project" value="UniProtKB-SubCell"/>
</dbReference>
<dbReference type="EMBL" id="AYSO01000014">
    <property type="protein sequence ID" value="KIE47551.1"/>
    <property type="molecule type" value="Genomic_DNA"/>
</dbReference>
<dbReference type="RefSeq" id="WP_039631446.1">
    <property type="nucleotide sequence ID" value="NZ_AYSO01000014.1"/>
</dbReference>
<keyword evidence="3" id="KW-0812">Transmembrane</keyword>
<keyword evidence="1" id="KW-1003">Cell membrane</keyword>
<feature type="active site" evidence="2">
    <location>
        <position position="174"/>
    </location>
</feature>
<keyword evidence="1" id="KW-0749">Sporulation</keyword>
<evidence type="ECO:0000313" key="5">
    <source>
        <dbReference type="Proteomes" id="UP000031366"/>
    </source>
</evidence>
<keyword evidence="5" id="KW-1185">Reference proteome</keyword>
<evidence type="ECO:0000256" key="3">
    <source>
        <dbReference type="SAM" id="Phobius"/>
    </source>
</evidence>
<dbReference type="NCBIfam" id="TIGR02854">
    <property type="entry name" value="spore_II_GA"/>
    <property type="match status" value="1"/>
</dbReference>
<keyword evidence="1 3" id="KW-0472">Membrane</keyword>
<sequence length="267" mass="30630">MVIYLDEILFENFLVNLFILCITLQTIKKKTKFTKEVIAAAFGSLYVLVMFVPRLMFLNSKLVNVIIAFIMIIICLRKESKLICIKGTLIYILYSMLLAGTTYYFSLNNNPNLLFTHSMFKFNYKKLALSIMVLYLIINRVVVYIKDRKILYNYICTIDISVNNQKLSVKGFLDTGNELREPITNLPVIIVEKDALKELELNSYAKYAIGYSVVNGKDGKLEGFKPDSVSIIFDENIILKDAIIAFCDNKLSKYNDYNALLPRGIII</sequence>
<protein>
    <recommendedName>
        <fullName evidence="1">Sporulation sigma-E factor-processing peptidase</fullName>
        <ecNumber evidence="1">3.4.23.-</ecNumber>
    </recommendedName>
    <alternativeName>
        <fullName evidence="1">Membrane-associated aspartic protease</fullName>
    </alternativeName>
    <alternativeName>
        <fullName evidence="1">Stage II sporulation protein GA</fullName>
    </alternativeName>
</protein>
<feature type="transmembrane region" description="Helical" evidence="3">
    <location>
        <begin position="37"/>
        <end position="56"/>
    </location>
</feature>
<feature type="transmembrane region" description="Helical" evidence="3">
    <location>
        <begin position="89"/>
        <end position="107"/>
    </location>
</feature>
<dbReference type="GO" id="GO:0004190">
    <property type="term" value="F:aspartic-type endopeptidase activity"/>
    <property type="evidence" value="ECO:0007669"/>
    <property type="project" value="UniProtKB-KW"/>
</dbReference>
<comment type="subcellular location">
    <subcellularLocation>
        <location evidence="1">Cell membrane</location>
    </subcellularLocation>
</comment>
<proteinExistence type="inferred from homology"/>
<keyword evidence="3" id="KW-1133">Transmembrane helix</keyword>
<keyword evidence="1" id="KW-0645">Protease</keyword>
<accession>A0A0C1RAW2</accession>
<dbReference type="GO" id="GO:0030435">
    <property type="term" value="P:sporulation resulting in formation of a cellular spore"/>
    <property type="evidence" value="ECO:0007669"/>
    <property type="project" value="UniProtKB-KW"/>
</dbReference>
<dbReference type="OrthoDB" id="2690199at2"/>
<organism evidence="4 5">
    <name type="scientific">Clostridium argentinense CDC 2741</name>
    <dbReference type="NCBI Taxonomy" id="1418104"/>
    <lineage>
        <taxon>Bacteria</taxon>
        <taxon>Bacillati</taxon>
        <taxon>Bacillota</taxon>
        <taxon>Clostridia</taxon>
        <taxon>Eubacteriales</taxon>
        <taxon>Clostridiaceae</taxon>
        <taxon>Clostridium</taxon>
    </lineage>
</organism>
<dbReference type="PIRSF" id="PIRSF018571">
    <property type="entry name" value="SpoIIGA"/>
    <property type="match status" value="1"/>
</dbReference>
<dbReference type="AlphaFoldDB" id="A0A0C1RAW2"/>